<dbReference type="GO" id="GO:0006979">
    <property type="term" value="P:response to oxidative stress"/>
    <property type="evidence" value="ECO:0007669"/>
    <property type="project" value="InterPro"/>
</dbReference>
<evidence type="ECO:0000313" key="5">
    <source>
        <dbReference type="Proteomes" id="UP001153321"/>
    </source>
</evidence>
<evidence type="ECO:0000256" key="3">
    <source>
        <dbReference type="SAM" id="SignalP"/>
    </source>
</evidence>
<feature type="chain" id="PRO_5040117875" description="Peroxidase" evidence="3">
    <location>
        <begin position="19"/>
        <end position="627"/>
    </location>
</feature>
<dbReference type="Proteomes" id="UP001153321">
    <property type="component" value="Chromosome 15"/>
</dbReference>
<keyword evidence="3" id="KW-0732">Signal</keyword>
<dbReference type="AlphaFoldDB" id="A0A9P0HZ20"/>
<evidence type="ECO:0000256" key="1">
    <source>
        <dbReference type="ARBA" id="ARBA00022559"/>
    </source>
</evidence>
<dbReference type="PRINTS" id="PR00457">
    <property type="entry name" value="ANPEROXIDASE"/>
</dbReference>
<keyword evidence="1" id="KW-0560">Oxidoreductase</keyword>
<dbReference type="GO" id="GO:0046872">
    <property type="term" value="F:metal ion binding"/>
    <property type="evidence" value="ECO:0007669"/>
    <property type="project" value="UniProtKB-KW"/>
</dbReference>
<dbReference type="InterPro" id="IPR010255">
    <property type="entry name" value="Haem_peroxidase_sf"/>
</dbReference>
<name>A0A9P0HZ20_SPOLI</name>
<dbReference type="GO" id="GO:0020037">
    <property type="term" value="F:heme binding"/>
    <property type="evidence" value="ECO:0007669"/>
    <property type="project" value="InterPro"/>
</dbReference>
<dbReference type="Gene3D" id="1.10.640.10">
    <property type="entry name" value="Haem peroxidase domain superfamily, animal type"/>
    <property type="match status" value="1"/>
</dbReference>
<dbReference type="Pfam" id="PF03098">
    <property type="entry name" value="An_peroxidase"/>
    <property type="match status" value="1"/>
</dbReference>
<keyword evidence="1" id="KW-0575">Peroxidase</keyword>
<dbReference type="PROSITE" id="PS50292">
    <property type="entry name" value="PEROXIDASE_3"/>
    <property type="match status" value="1"/>
</dbReference>
<feature type="binding site" description="axial binding residue" evidence="2">
    <location>
        <position position="384"/>
    </location>
    <ligand>
        <name>heme b</name>
        <dbReference type="ChEBI" id="CHEBI:60344"/>
    </ligand>
    <ligandPart>
        <name>Fe</name>
        <dbReference type="ChEBI" id="CHEBI:18248"/>
    </ligandPart>
</feature>
<protein>
    <recommendedName>
        <fullName evidence="6">Peroxidase</fullName>
    </recommendedName>
</protein>
<dbReference type="SUPFAM" id="SSF48113">
    <property type="entry name" value="Heme-dependent peroxidases"/>
    <property type="match status" value="1"/>
</dbReference>
<proteinExistence type="predicted"/>
<dbReference type="InterPro" id="IPR019791">
    <property type="entry name" value="Haem_peroxidase_animal"/>
</dbReference>
<keyword evidence="2" id="KW-0349">Heme</keyword>
<evidence type="ECO:0008006" key="6">
    <source>
        <dbReference type="Google" id="ProtNLM"/>
    </source>
</evidence>
<sequence length="627" mass="71248">MSLANIVIVFLCVGFSYGDVYDCYTGDLVSAERLSFYEEEGVTDTCTVDIQPCSADEPRRVDGSCDHHHRHRHRVSLKNPAKGTYFSPMKRVLPANYHNGSFSRLAQSGAELPLARTVRLNVLKEGKSPNLIFNHHLTGFGIFSFSDVGSVHNIENMLLRTTYCCEEEHWNDYECTPNLLTADDPVHKFSGIKCMNSTRPLTYRDYKCTDDAESANLKKATSPFDLSQIYNAYNKGDQVIRSFVKGQLTVEEGDGHIYPPSSPEALCPLNSGNETRCFKNYINNLTPITLYVIWFVRHHNFLASKLAELNPCWSDEKLFNVARNMNIAYYQQVMLYEWLSALEGRSNLIKAGIINKYDGFRDLYDEDEDPEVTLEFTFCLRWFHLMQSITAKFYDRYGNYIKDYPLLKTTFRTGFLAQGDNIEYFTQSMMRDGCRAYDSSIEHDFANDALPGVQRSLDVAAGDINKGRNLGVAPYVDYVKHFTGIEINCFDDLAAFIPVAKIEVLKSLFGDVKDIDLIVGLWVEEPMKGGHIPLTFANIINDNMMRSLKSDRHWFERLNRPDAFTRAQLKEIRKASIARLLCDVGDGISEVPRNAIYNISPENPLVSCDKIKGINFSAWADNTSKSS</sequence>
<keyword evidence="2" id="KW-0479">Metal-binding</keyword>
<accession>A0A9P0HZ20</accession>
<keyword evidence="2" id="KW-0408">Iron</keyword>
<dbReference type="GO" id="GO:0004601">
    <property type="term" value="F:peroxidase activity"/>
    <property type="evidence" value="ECO:0007669"/>
    <property type="project" value="UniProtKB-KW"/>
</dbReference>
<evidence type="ECO:0000256" key="2">
    <source>
        <dbReference type="PIRSR" id="PIRSR619791-2"/>
    </source>
</evidence>
<dbReference type="EMBL" id="LR824546">
    <property type="protein sequence ID" value="CAH1637150.1"/>
    <property type="molecule type" value="Genomic_DNA"/>
</dbReference>
<reference evidence="4" key="1">
    <citation type="submission" date="2022-02" db="EMBL/GenBank/DDBJ databases">
        <authorList>
            <person name="King R."/>
        </authorList>
    </citation>
    <scope>NUCLEOTIDE SEQUENCE</scope>
</reference>
<feature type="signal peptide" evidence="3">
    <location>
        <begin position="1"/>
        <end position="18"/>
    </location>
</feature>
<evidence type="ECO:0000313" key="4">
    <source>
        <dbReference type="EMBL" id="CAH1637150.1"/>
    </source>
</evidence>
<gene>
    <name evidence="4" type="ORF">SPLIT_LOCUS2511</name>
</gene>
<dbReference type="InterPro" id="IPR037120">
    <property type="entry name" value="Haem_peroxidase_sf_animal"/>
</dbReference>
<keyword evidence="5" id="KW-1185">Reference proteome</keyword>
<dbReference type="PANTHER" id="PTHR11475:SF125">
    <property type="entry name" value="GH11385P"/>
    <property type="match status" value="1"/>
</dbReference>
<dbReference type="PANTHER" id="PTHR11475">
    <property type="entry name" value="OXIDASE/PEROXIDASE"/>
    <property type="match status" value="1"/>
</dbReference>
<organism evidence="4 5">
    <name type="scientific">Spodoptera littoralis</name>
    <name type="common">Egyptian cotton leafworm</name>
    <dbReference type="NCBI Taxonomy" id="7109"/>
    <lineage>
        <taxon>Eukaryota</taxon>
        <taxon>Metazoa</taxon>
        <taxon>Ecdysozoa</taxon>
        <taxon>Arthropoda</taxon>
        <taxon>Hexapoda</taxon>
        <taxon>Insecta</taxon>
        <taxon>Pterygota</taxon>
        <taxon>Neoptera</taxon>
        <taxon>Endopterygota</taxon>
        <taxon>Lepidoptera</taxon>
        <taxon>Glossata</taxon>
        <taxon>Ditrysia</taxon>
        <taxon>Noctuoidea</taxon>
        <taxon>Noctuidae</taxon>
        <taxon>Amphipyrinae</taxon>
        <taxon>Spodoptera</taxon>
    </lineage>
</organism>